<dbReference type="InterPro" id="IPR034804">
    <property type="entry name" value="SQR/QFR_C/D"/>
</dbReference>
<reference evidence="3" key="1">
    <citation type="submission" date="2014-11" db="EMBL/GenBank/DDBJ databases">
        <title>Genome sequencing of Roseivirga sp. D-25.</title>
        <authorList>
            <person name="Selvaratnam C."/>
            <person name="Thevarajoo S."/>
            <person name="Goh K.M."/>
            <person name="Eee R."/>
            <person name="Chan K.-G."/>
            <person name="Chong C.S."/>
        </authorList>
    </citation>
    <scope>NUCLEOTIDE SEQUENCE [LARGE SCALE GENOMIC DNA]</scope>
    <source>
        <strain evidence="3">D-25</strain>
    </source>
</reference>
<dbReference type="RefSeq" id="WP_053221892.1">
    <property type="nucleotide sequence ID" value="NZ_JSVA01000002.1"/>
</dbReference>
<dbReference type="EMBL" id="JSVA01000002">
    <property type="protein sequence ID" value="KOF04472.1"/>
    <property type="molecule type" value="Genomic_DNA"/>
</dbReference>
<keyword evidence="3" id="KW-1185">Reference proteome</keyword>
<feature type="transmembrane region" description="Helical" evidence="1">
    <location>
        <begin position="89"/>
        <end position="109"/>
    </location>
</feature>
<protein>
    <recommendedName>
        <fullName evidence="4">Succinate dehydrogenase</fullName>
    </recommendedName>
</protein>
<dbReference type="PATRIC" id="fig|1566026.4.peg.1702"/>
<dbReference type="SUPFAM" id="SSF81343">
    <property type="entry name" value="Fumarate reductase respiratory complex transmembrane subunits"/>
    <property type="match status" value="1"/>
</dbReference>
<sequence>MTRRIHFTSGLTITIFIVFHLLNHTYSLFGVEEHIELMEKFRVVYRNAFAETILLLSVLVQIITGFKLFLKKRKVTNSFWGKLQLWSGLYLAIFFIFHLAAVFLGRLALELDTNIYFGVAGLNTFPFNLFFVPYYGLAIISFFGHIAAIHAQKFKNAILGIKPLQQSSVILAFGVLLSLTILYGLTNGFNGIEIPSEYDIMIGK</sequence>
<comment type="caution">
    <text evidence="2">The sequence shown here is derived from an EMBL/GenBank/DDBJ whole genome shotgun (WGS) entry which is preliminary data.</text>
</comment>
<organism evidence="2 3">
    <name type="scientific">Roseivirga seohaensis subsp. aquiponti</name>
    <dbReference type="NCBI Taxonomy" id="1566026"/>
    <lineage>
        <taxon>Bacteria</taxon>
        <taxon>Pseudomonadati</taxon>
        <taxon>Bacteroidota</taxon>
        <taxon>Cytophagia</taxon>
        <taxon>Cytophagales</taxon>
        <taxon>Roseivirgaceae</taxon>
        <taxon>Roseivirga</taxon>
    </lineage>
</organism>
<evidence type="ECO:0000313" key="2">
    <source>
        <dbReference type="EMBL" id="KOF04472.1"/>
    </source>
</evidence>
<name>A0A0L8AQK5_9BACT</name>
<feature type="transmembrane region" description="Helical" evidence="1">
    <location>
        <begin position="49"/>
        <end position="69"/>
    </location>
</feature>
<evidence type="ECO:0008006" key="4">
    <source>
        <dbReference type="Google" id="ProtNLM"/>
    </source>
</evidence>
<feature type="transmembrane region" description="Helical" evidence="1">
    <location>
        <begin position="129"/>
        <end position="148"/>
    </location>
</feature>
<dbReference type="Proteomes" id="UP000036908">
    <property type="component" value="Unassembled WGS sequence"/>
</dbReference>
<keyword evidence="1" id="KW-0812">Transmembrane</keyword>
<evidence type="ECO:0000256" key="1">
    <source>
        <dbReference type="SAM" id="Phobius"/>
    </source>
</evidence>
<feature type="transmembrane region" description="Helical" evidence="1">
    <location>
        <begin position="7"/>
        <end position="29"/>
    </location>
</feature>
<accession>A0A0L8AQK5</accession>
<keyword evidence="1" id="KW-0472">Membrane</keyword>
<feature type="transmembrane region" description="Helical" evidence="1">
    <location>
        <begin position="169"/>
        <end position="186"/>
    </location>
</feature>
<dbReference type="GO" id="GO:0016020">
    <property type="term" value="C:membrane"/>
    <property type="evidence" value="ECO:0007669"/>
    <property type="project" value="InterPro"/>
</dbReference>
<evidence type="ECO:0000313" key="3">
    <source>
        <dbReference type="Proteomes" id="UP000036908"/>
    </source>
</evidence>
<proteinExistence type="predicted"/>
<gene>
    <name evidence="2" type="ORF">OB69_01375</name>
</gene>
<dbReference type="AlphaFoldDB" id="A0A0L8AQK5"/>
<keyword evidence="1" id="KW-1133">Transmembrane helix</keyword>
<dbReference type="OrthoDB" id="8114024at2"/>